<proteinExistence type="predicted"/>
<accession>A0A5J9USZ1</accession>
<keyword evidence="7" id="KW-0687">Ribonucleoprotein</keyword>
<dbReference type="SUPFAM" id="SSF54928">
    <property type="entry name" value="RNA-binding domain, RBD"/>
    <property type="match status" value="1"/>
</dbReference>
<dbReference type="GO" id="GO:1990904">
    <property type="term" value="C:ribonucleoprotein complex"/>
    <property type="evidence" value="ECO:0007669"/>
    <property type="project" value="UniProtKB-KW"/>
</dbReference>
<dbReference type="Proteomes" id="UP000324897">
    <property type="component" value="Chromosome 2"/>
</dbReference>
<feature type="region of interest" description="Disordered" evidence="9">
    <location>
        <begin position="20"/>
        <end position="40"/>
    </location>
</feature>
<dbReference type="Gene3D" id="3.30.70.330">
    <property type="match status" value="1"/>
</dbReference>
<comment type="caution">
    <text evidence="11">The sequence shown here is derived from an EMBL/GenBank/DDBJ whole genome shotgun (WGS) entry which is preliminary data.</text>
</comment>
<dbReference type="Gramene" id="TVU26381">
    <property type="protein sequence ID" value="TVU26381"/>
    <property type="gene ID" value="EJB05_28924"/>
</dbReference>
<keyword evidence="2" id="KW-0150">Chloroplast</keyword>
<dbReference type="InterPro" id="IPR048289">
    <property type="entry name" value="RRM2_NsCP33-like"/>
</dbReference>
<dbReference type="AlphaFoldDB" id="A0A5J9USZ1"/>
<feature type="non-terminal residue" evidence="11">
    <location>
        <position position="1"/>
    </location>
</feature>
<feature type="compositionally biased region" description="Pro residues" evidence="9">
    <location>
        <begin position="20"/>
        <end position="35"/>
    </location>
</feature>
<evidence type="ECO:0000313" key="12">
    <source>
        <dbReference type="Proteomes" id="UP000324897"/>
    </source>
</evidence>
<evidence type="ECO:0000256" key="2">
    <source>
        <dbReference type="ARBA" id="ARBA00022528"/>
    </source>
</evidence>
<dbReference type="SMART" id="SM00360">
    <property type="entry name" value="RRM"/>
    <property type="match status" value="1"/>
</dbReference>
<dbReference type="InterPro" id="IPR000504">
    <property type="entry name" value="RRM_dom"/>
</dbReference>
<comment type="subcellular location">
    <subcellularLocation>
        <location evidence="1">Plastid</location>
        <location evidence="1">Chloroplast</location>
    </subcellularLocation>
</comment>
<dbReference type="OrthoDB" id="694843at2759"/>
<dbReference type="PANTHER" id="PTHR48025:SF1">
    <property type="entry name" value="RRM DOMAIN-CONTAINING PROTEIN"/>
    <property type="match status" value="1"/>
</dbReference>
<keyword evidence="4" id="KW-0507">mRNA processing</keyword>
<keyword evidence="6 8" id="KW-0694">RNA-binding</keyword>
<dbReference type="InterPro" id="IPR012677">
    <property type="entry name" value="Nucleotide-bd_a/b_plait_sf"/>
</dbReference>
<evidence type="ECO:0000256" key="6">
    <source>
        <dbReference type="ARBA" id="ARBA00022884"/>
    </source>
</evidence>
<evidence type="ECO:0000256" key="3">
    <source>
        <dbReference type="ARBA" id="ARBA00022640"/>
    </source>
</evidence>
<keyword evidence="12" id="KW-1185">Reference proteome</keyword>
<dbReference type="CDD" id="cd21608">
    <property type="entry name" value="RRM2_NsCP33_like"/>
    <property type="match status" value="1"/>
</dbReference>
<protein>
    <recommendedName>
        <fullName evidence="10">RRM domain-containing protein</fullName>
    </recommendedName>
</protein>
<dbReference type="InterPro" id="IPR050502">
    <property type="entry name" value="Euk_RNA-bind_prot"/>
</dbReference>
<name>A0A5J9USZ1_9POAL</name>
<evidence type="ECO:0000256" key="1">
    <source>
        <dbReference type="ARBA" id="ARBA00004229"/>
    </source>
</evidence>
<dbReference type="EMBL" id="RWGY01000013">
    <property type="protein sequence ID" value="TVU26381.1"/>
    <property type="molecule type" value="Genomic_DNA"/>
</dbReference>
<evidence type="ECO:0000256" key="9">
    <source>
        <dbReference type="SAM" id="MobiDB-lite"/>
    </source>
</evidence>
<dbReference type="PANTHER" id="PTHR48025">
    <property type="entry name" value="OS02G0815200 PROTEIN"/>
    <property type="match status" value="1"/>
</dbReference>
<keyword evidence="5" id="KW-0677">Repeat</keyword>
<gene>
    <name evidence="11" type="ORF">EJB05_28924</name>
</gene>
<dbReference type="PROSITE" id="PS50102">
    <property type="entry name" value="RRM"/>
    <property type="match status" value="1"/>
</dbReference>
<evidence type="ECO:0000256" key="4">
    <source>
        <dbReference type="ARBA" id="ARBA00022664"/>
    </source>
</evidence>
<dbReference type="Pfam" id="PF00076">
    <property type="entry name" value="RRM_1"/>
    <property type="match status" value="1"/>
</dbReference>
<organism evidence="11 12">
    <name type="scientific">Eragrostis curvula</name>
    <name type="common">weeping love grass</name>
    <dbReference type="NCBI Taxonomy" id="38414"/>
    <lineage>
        <taxon>Eukaryota</taxon>
        <taxon>Viridiplantae</taxon>
        <taxon>Streptophyta</taxon>
        <taxon>Embryophyta</taxon>
        <taxon>Tracheophyta</taxon>
        <taxon>Spermatophyta</taxon>
        <taxon>Magnoliopsida</taxon>
        <taxon>Liliopsida</taxon>
        <taxon>Poales</taxon>
        <taxon>Poaceae</taxon>
        <taxon>PACMAD clade</taxon>
        <taxon>Chloridoideae</taxon>
        <taxon>Eragrostideae</taxon>
        <taxon>Eragrostidinae</taxon>
        <taxon>Eragrostis</taxon>
    </lineage>
</organism>
<reference evidence="11 12" key="1">
    <citation type="journal article" date="2019" name="Sci. Rep.">
        <title>A high-quality genome of Eragrostis curvula grass provides insights into Poaceae evolution and supports new strategies to enhance forage quality.</title>
        <authorList>
            <person name="Carballo J."/>
            <person name="Santos B.A.C.M."/>
            <person name="Zappacosta D."/>
            <person name="Garbus I."/>
            <person name="Selva J.P."/>
            <person name="Gallo C.A."/>
            <person name="Diaz A."/>
            <person name="Albertini E."/>
            <person name="Caccamo M."/>
            <person name="Echenique V."/>
        </authorList>
    </citation>
    <scope>NUCLEOTIDE SEQUENCE [LARGE SCALE GENOMIC DNA]</scope>
    <source>
        <strain evidence="12">cv. Victoria</strain>
        <tissue evidence="11">Leaf</tissue>
    </source>
</reference>
<evidence type="ECO:0000256" key="5">
    <source>
        <dbReference type="ARBA" id="ARBA00022737"/>
    </source>
</evidence>
<evidence type="ECO:0000259" key="10">
    <source>
        <dbReference type="PROSITE" id="PS50102"/>
    </source>
</evidence>
<evidence type="ECO:0000313" key="11">
    <source>
        <dbReference type="EMBL" id="TVU26381.1"/>
    </source>
</evidence>
<evidence type="ECO:0000256" key="8">
    <source>
        <dbReference type="PROSITE-ProRule" id="PRU00176"/>
    </source>
</evidence>
<dbReference type="GO" id="GO:0009507">
    <property type="term" value="C:chloroplast"/>
    <property type="evidence" value="ECO:0007669"/>
    <property type="project" value="UniProtKB-SubCell"/>
</dbReference>
<evidence type="ECO:0000256" key="7">
    <source>
        <dbReference type="ARBA" id="ARBA00023274"/>
    </source>
</evidence>
<dbReference type="GO" id="GO:0006397">
    <property type="term" value="P:mRNA processing"/>
    <property type="evidence" value="ECO:0007669"/>
    <property type="project" value="UniProtKB-KW"/>
</dbReference>
<keyword evidence="3" id="KW-0934">Plastid</keyword>
<feature type="domain" description="RRM" evidence="10">
    <location>
        <begin position="134"/>
        <end position="214"/>
    </location>
</feature>
<dbReference type="GO" id="GO:0003729">
    <property type="term" value="F:mRNA binding"/>
    <property type="evidence" value="ECO:0007669"/>
    <property type="project" value="TreeGrafter"/>
</dbReference>
<dbReference type="InterPro" id="IPR035979">
    <property type="entry name" value="RBD_domain_sf"/>
</dbReference>
<sequence>MFSYFQAQFTAMGHPLPQPLPTWAPPPPISSPPMPGSAGSNVEAGAVAGVHDVDLSAVYGGVWSKTPILRCRVFKYNFIDGTCELVDQLPEEWADKGCSWLTPQPAIAPTEEIRKRLQKPKNEADSQPQLGAHFRIYVGNLPRKVGNYQLRQLFSKHGKIHDVRVIRDRRTGRSRGFGFITMSTATDEKSADAIAKLNGQCLDGRSLRVKLENQ</sequence>